<sequence length="205" mass="23153">MDSSHPRLNQEALAIAANEMNDSDFDDLDLTDLNDNSGPPPIDIAFEAVNRIEEVMGQRLGIAKAREGMVYGKTSNNMPPFCHLNMRCTPDLGNVEMNNLFRDQMKNITEETRNTFTDRIIRTLDGFLEEKKETITTIRREAKEKIGTTSKSACTARSIMYKKLGELKDHNDRKLAEFKAAIPTDWLSVVFTSVILEGFPYSKAT</sequence>
<protein>
    <submittedName>
        <fullName evidence="1">Uncharacterized protein</fullName>
    </submittedName>
</protein>
<gene>
    <name evidence="1" type="ORF">MGAL_10B021895</name>
</gene>
<dbReference type="OrthoDB" id="10330539at2759"/>
<evidence type="ECO:0000313" key="2">
    <source>
        <dbReference type="Proteomes" id="UP000596742"/>
    </source>
</evidence>
<accession>A0A8B6DC19</accession>
<dbReference type="Proteomes" id="UP000596742">
    <property type="component" value="Unassembled WGS sequence"/>
</dbReference>
<keyword evidence="2" id="KW-1185">Reference proteome</keyword>
<dbReference type="AlphaFoldDB" id="A0A8B6DC19"/>
<organism evidence="1 2">
    <name type="scientific">Mytilus galloprovincialis</name>
    <name type="common">Mediterranean mussel</name>
    <dbReference type="NCBI Taxonomy" id="29158"/>
    <lineage>
        <taxon>Eukaryota</taxon>
        <taxon>Metazoa</taxon>
        <taxon>Spiralia</taxon>
        <taxon>Lophotrochozoa</taxon>
        <taxon>Mollusca</taxon>
        <taxon>Bivalvia</taxon>
        <taxon>Autobranchia</taxon>
        <taxon>Pteriomorphia</taxon>
        <taxon>Mytilida</taxon>
        <taxon>Mytiloidea</taxon>
        <taxon>Mytilidae</taxon>
        <taxon>Mytilinae</taxon>
        <taxon>Mytilus</taxon>
    </lineage>
</organism>
<name>A0A8B6DC19_MYTGA</name>
<proteinExistence type="predicted"/>
<dbReference type="EMBL" id="UYJE01003089">
    <property type="protein sequence ID" value="VDI16476.1"/>
    <property type="molecule type" value="Genomic_DNA"/>
</dbReference>
<comment type="caution">
    <text evidence="1">The sequence shown here is derived from an EMBL/GenBank/DDBJ whole genome shotgun (WGS) entry which is preliminary data.</text>
</comment>
<reference evidence="1" key="1">
    <citation type="submission" date="2018-11" db="EMBL/GenBank/DDBJ databases">
        <authorList>
            <person name="Alioto T."/>
            <person name="Alioto T."/>
        </authorList>
    </citation>
    <scope>NUCLEOTIDE SEQUENCE</scope>
</reference>
<evidence type="ECO:0000313" key="1">
    <source>
        <dbReference type="EMBL" id="VDI16476.1"/>
    </source>
</evidence>